<keyword evidence="2" id="KW-0732">Signal</keyword>
<sequence length="214" mass="22897">MKKTIALLLFTSILLAGCGGNTESSTDSTQTVETNQSSKLSSSTRTQSTASSTSNSKETSESTFAATSETKDTTEPSANEAANTNAYPYQTELPGVTVFRFRGMNVPDSVTVDPAQGNVTINNGNTASSYSMSIQNVPTREIRVFSADNNQIRTVSVNTALQIGGRLSGDGQRDFGNDTFYLFRNRNGGLSLVTPNYAGNVMPEDTDVMQEVLQ</sequence>
<dbReference type="EMBL" id="JAFREM010000031">
    <property type="protein sequence ID" value="MBO1308311.1"/>
    <property type="molecule type" value="Genomic_DNA"/>
</dbReference>
<feature type="region of interest" description="Disordered" evidence="1">
    <location>
        <begin position="21"/>
        <end position="88"/>
    </location>
</feature>
<dbReference type="Proteomes" id="UP000664601">
    <property type="component" value="Unassembled WGS sequence"/>
</dbReference>
<evidence type="ECO:0000256" key="2">
    <source>
        <dbReference type="SAM" id="SignalP"/>
    </source>
</evidence>
<dbReference type="PROSITE" id="PS51257">
    <property type="entry name" value="PROKAR_LIPOPROTEIN"/>
    <property type="match status" value="1"/>
</dbReference>
<evidence type="ECO:0000256" key="1">
    <source>
        <dbReference type="SAM" id="MobiDB-lite"/>
    </source>
</evidence>
<comment type="caution">
    <text evidence="3">The sequence shown here is derived from an EMBL/GenBank/DDBJ whole genome shotgun (WGS) entry which is preliminary data.</text>
</comment>
<dbReference type="RefSeq" id="WP_207675302.1">
    <property type="nucleotide sequence ID" value="NZ_JAFREM010000031.1"/>
</dbReference>
<keyword evidence="4" id="KW-1185">Reference proteome</keyword>
<evidence type="ECO:0008006" key="5">
    <source>
        <dbReference type="Google" id="ProtNLM"/>
    </source>
</evidence>
<gene>
    <name evidence="3" type="ORF">JZO70_19195</name>
</gene>
<feature type="chain" id="PRO_5046782590" description="Lipoprotein" evidence="2">
    <location>
        <begin position="17"/>
        <end position="214"/>
    </location>
</feature>
<feature type="signal peptide" evidence="2">
    <location>
        <begin position="1"/>
        <end position="16"/>
    </location>
</feature>
<name>A0ABS3LHW7_9ENTE</name>
<proteinExistence type="predicted"/>
<evidence type="ECO:0000313" key="4">
    <source>
        <dbReference type="Proteomes" id="UP000664601"/>
    </source>
</evidence>
<reference evidence="3 4" key="1">
    <citation type="submission" date="2021-03" db="EMBL/GenBank/DDBJ databases">
        <title>Enterococcal diversity collection.</title>
        <authorList>
            <person name="Gilmore M.S."/>
            <person name="Schwartzman J."/>
            <person name="Van Tyne D."/>
            <person name="Martin M."/>
            <person name="Earl A.M."/>
            <person name="Manson A.L."/>
            <person name="Straub T."/>
            <person name="Salamzade R."/>
            <person name="Saavedra J."/>
            <person name="Lebreton F."/>
            <person name="Prichula J."/>
            <person name="Schaufler K."/>
            <person name="Gaca A."/>
            <person name="Sgardioli B."/>
            <person name="Wagenaar J."/>
            <person name="Strong T."/>
        </authorList>
    </citation>
    <scope>NUCLEOTIDE SEQUENCE [LARGE SCALE GENOMIC DNA]</scope>
    <source>
        <strain evidence="3 4">669A</strain>
    </source>
</reference>
<feature type="compositionally biased region" description="Polar residues" evidence="1">
    <location>
        <begin position="21"/>
        <end position="33"/>
    </location>
</feature>
<feature type="compositionally biased region" description="Polar residues" evidence="1">
    <location>
        <begin position="75"/>
        <end position="88"/>
    </location>
</feature>
<evidence type="ECO:0000313" key="3">
    <source>
        <dbReference type="EMBL" id="MBO1308311.1"/>
    </source>
</evidence>
<organism evidence="3 4">
    <name type="scientific">Candidatus Enterococcus moelleringii</name>
    <dbReference type="NCBI Taxonomy" id="2815325"/>
    <lineage>
        <taxon>Bacteria</taxon>
        <taxon>Bacillati</taxon>
        <taxon>Bacillota</taxon>
        <taxon>Bacilli</taxon>
        <taxon>Lactobacillales</taxon>
        <taxon>Enterococcaceae</taxon>
        <taxon>Enterococcus</taxon>
    </lineage>
</organism>
<protein>
    <recommendedName>
        <fullName evidence="5">Lipoprotein</fullName>
    </recommendedName>
</protein>
<accession>A0ABS3LHW7</accession>
<feature type="compositionally biased region" description="Low complexity" evidence="1">
    <location>
        <begin position="34"/>
        <end position="68"/>
    </location>
</feature>